<organism evidence="1 2">
    <name type="scientific">Klebsiella grimontii</name>
    <dbReference type="NCBI Taxonomy" id="2058152"/>
    <lineage>
        <taxon>Bacteria</taxon>
        <taxon>Pseudomonadati</taxon>
        <taxon>Pseudomonadota</taxon>
        <taxon>Gammaproteobacteria</taxon>
        <taxon>Enterobacterales</taxon>
        <taxon>Enterobacteriaceae</taxon>
        <taxon>Klebsiella/Raoultella group</taxon>
        <taxon>Klebsiella</taxon>
    </lineage>
</organism>
<name>A0A285B594_9ENTR</name>
<gene>
    <name evidence="1" type="ORF">KOSB73_260772</name>
</gene>
<evidence type="ECO:0000313" key="1">
    <source>
        <dbReference type="EMBL" id="SNU36048.1"/>
    </source>
</evidence>
<accession>A0A285B594</accession>
<dbReference type="Proteomes" id="UP000220639">
    <property type="component" value="Unassembled WGS sequence"/>
</dbReference>
<reference evidence="2" key="1">
    <citation type="submission" date="2017-08" db="EMBL/GenBank/DDBJ databases">
        <authorList>
            <person name="Brisse S."/>
        </authorList>
    </citation>
    <scope>NUCLEOTIDE SEQUENCE [LARGE SCALE GENOMIC DNA]</scope>
    <source>
        <strain evidence="2">06D021</strain>
    </source>
</reference>
<evidence type="ECO:0000313" key="2">
    <source>
        <dbReference type="Proteomes" id="UP000220639"/>
    </source>
</evidence>
<proteinExistence type="predicted"/>
<sequence>MIGLLIDLT</sequence>
<dbReference type="EMBL" id="FZTC01000019">
    <property type="protein sequence ID" value="SNU36048.1"/>
    <property type="molecule type" value="Genomic_DNA"/>
</dbReference>
<protein>
    <submittedName>
        <fullName evidence="1">Uncharacterized protein</fullName>
    </submittedName>
</protein>